<name>A0ABN9EAP5_9NEOB</name>
<keyword evidence="2" id="KW-1185">Reference proteome</keyword>
<organism evidence="1 2">
    <name type="scientific">Staurois parvus</name>
    <dbReference type="NCBI Taxonomy" id="386267"/>
    <lineage>
        <taxon>Eukaryota</taxon>
        <taxon>Metazoa</taxon>
        <taxon>Chordata</taxon>
        <taxon>Craniata</taxon>
        <taxon>Vertebrata</taxon>
        <taxon>Euteleostomi</taxon>
        <taxon>Amphibia</taxon>
        <taxon>Batrachia</taxon>
        <taxon>Anura</taxon>
        <taxon>Neobatrachia</taxon>
        <taxon>Ranoidea</taxon>
        <taxon>Ranidae</taxon>
        <taxon>Staurois</taxon>
    </lineage>
</organism>
<reference evidence="1" key="1">
    <citation type="submission" date="2023-05" db="EMBL/GenBank/DDBJ databases">
        <authorList>
            <person name="Stuckert A."/>
        </authorList>
    </citation>
    <scope>NUCLEOTIDE SEQUENCE</scope>
</reference>
<accession>A0ABN9EAP5</accession>
<evidence type="ECO:0000313" key="2">
    <source>
        <dbReference type="Proteomes" id="UP001162483"/>
    </source>
</evidence>
<comment type="caution">
    <text evidence="1">The sequence shown here is derived from an EMBL/GenBank/DDBJ whole genome shotgun (WGS) entry which is preliminary data.</text>
</comment>
<protein>
    <submittedName>
        <fullName evidence="1">Uncharacterized protein</fullName>
    </submittedName>
</protein>
<sequence>MLTPSCPLPLAQCQCFFFSPDHCIRCHWGCQRHQVSSLPQCQNAHRSPATSC</sequence>
<dbReference type="Proteomes" id="UP001162483">
    <property type="component" value="Unassembled WGS sequence"/>
</dbReference>
<dbReference type="EMBL" id="CATNWA010015314">
    <property type="protein sequence ID" value="CAI9581832.1"/>
    <property type="molecule type" value="Genomic_DNA"/>
</dbReference>
<gene>
    <name evidence="1" type="ORF">SPARVUS_LOCUS9558467</name>
</gene>
<proteinExistence type="predicted"/>
<evidence type="ECO:0000313" key="1">
    <source>
        <dbReference type="EMBL" id="CAI9581832.1"/>
    </source>
</evidence>